<keyword evidence="3 9" id="KW-0813">Transport</keyword>
<organism evidence="11 12">
    <name type="scientific">Candidatus Contendibacter odensensis</name>
    <dbReference type="NCBI Taxonomy" id="1400860"/>
    <lineage>
        <taxon>Bacteria</taxon>
        <taxon>Pseudomonadati</taxon>
        <taxon>Pseudomonadota</taxon>
        <taxon>Gammaproteobacteria</taxon>
        <taxon>Candidatus Competibacteraceae</taxon>
        <taxon>Candidatus Contendibacter</taxon>
    </lineage>
</organism>
<evidence type="ECO:0000256" key="9">
    <source>
        <dbReference type="RuleBase" id="RU361157"/>
    </source>
</evidence>
<evidence type="ECO:0000256" key="5">
    <source>
        <dbReference type="ARBA" id="ARBA00022519"/>
    </source>
</evidence>
<accession>A0A2G6PE14</accession>
<keyword evidence="5" id="KW-0997">Cell inner membrane</keyword>
<feature type="transmembrane region" description="Helical" evidence="9">
    <location>
        <begin position="144"/>
        <end position="169"/>
    </location>
</feature>
<comment type="similarity">
    <text evidence="2 9">Belongs to the ABC-2 integral membrane protein family.</text>
</comment>
<protein>
    <recommendedName>
        <fullName evidence="9">Transport permease protein</fullName>
    </recommendedName>
</protein>
<evidence type="ECO:0000256" key="4">
    <source>
        <dbReference type="ARBA" id="ARBA00022475"/>
    </source>
</evidence>
<comment type="subcellular location">
    <subcellularLocation>
        <location evidence="1 9">Cell inner membrane</location>
        <topology evidence="1 9">Multi-pass membrane protein</topology>
    </subcellularLocation>
</comment>
<feature type="domain" description="ABC transmembrane type-2" evidence="10">
    <location>
        <begin position="31"/>
        <end position="258"/>
    </location>
</feature>
<comment type="caution">
    <text evidence="11">The sequence shown here is derived from an EMBL/GenBank/DDBJ whole genome shotgun (WGS) entry which is preliminary data.</text>
</comment>
<feature type="transmembrane region" description="Helical" evidence="9">
    <location>
        <begin position="30"/>
        <end position="50"/>
    </location>
</feature>
<dbReference type="GO" id="GO:0015920">
    <property type="term" value="P:lipopolysaccharide transport"/>
    <property type="evidence" value="ECO:0007669"/>
    <property type="project" value="TreeGrafter"/>
</dbReference>
<keyword evidence="6 9" id="KW-0812">Transmembrane</keyword>
<evidence type="ECO:0000256" key="3">
    <source>
        <dbReference type="ARBA" id="ARBA00022448"/>
    </source>
</evidence>
<dbReference type="PANTHER" id="PTHR30413">
    <property type="entry name" value="INNER MEMBRANE TRANSPORT PERMEASE"/>
    <property type="match status" value="1"/>
</dbReference>
<sequence>MGLIGHLSRTLRLFPPFVGRELREQYAGSLLGIVWSVLQPVLFILLYWWVFATVLHARFPIGSALADTPFIVFLLSALLPWFAFQDGLGRAAAVIVGRRDMVCKVHFPVQVFPLAAAAAAFVVHAGSYLLFLLVYALWGSQLSLSTLGAVLVLLVLQFAVTAGLGLLLATLTVYLRDTTQVLGVLLAAMFYTAPILYPLSLVPAEFRGLVYLNPFATFAEAYHGAVLMGVWPEPLVLVGLGVFAITAVVMGAYLFRQLEPGFADVL</sequence>
<proteinExistence type="inferred from homology"/>
<dbReference type="EMBL" id="PDTV01000012">
    <property type="protein sequence ID" value="PIE82806.1"/>
    <property type="molecule type" value="Genomic_DNA"/>
</dbReference>
<evidence type="ECO:0000259" key="10">
    <source>
        <dbReference type="PROSITE" id="PS51012"/>
    </source>
</evidence>
<feature type="transmembrane region" description="Helical" evidence="9">
    <location>
        <begin position="70"/>
        <end position="93"/>
    </location>
</feature>
<dbReference type="Pfam" id="PF01061">
    <property type="entry name" value="ABC2_membrane"/>
    <property type="match status" value="1"/>
</dbReference>
<feature type="transmembrane region" description="Helical" evidence="9">
    <location>
        <begin position="114"/>
        <end position="138"/>
    </location>
</feature>
<keyword evidence="4 9" id="KW-1003">Cell membrane</keyword>
<dbReference type="GO" id="GO:0140359">
    <property type="term" value="F:ABC-type transporter activity"/>
    <property type="evidence" value="ECO:0007669"/>
    <property type="project" value="InterPro"/>
</dbReference>
<evidence type="ECO:0000256" key="2">
    <source>
        <dbReference type="ARBA" id="ARBA00007783"/>
    </source>
</evidence>
<feature type="transmembrane region" description="Helical" evidence="9">
    <location>
        <begin position="181"/>
        <end position="199"/>
    </location>
</feature>
<reference evidence="11 12" key="1">
    <citation type="submission" date="2017-10" db="EMBL/GenBank/DDBJ databases">
        <title>Novel microbial diversity and functional potential in the marine mammal oral microbiome.</title>
        <authorList>
            <person name="Dudek N.K."/>
            <person name="Sun C.L."/>
            <person name="Burstein D."/>
            <person name="Kantor R.S."/>
            <person name="Aliaga Goltsman D.S."/>
            <person name="Bik E.M."/>
            <person name="Thomas B.C."/>
            <person name="Banfield J.F."/>
            <person name="Relman D.A."/>
        </authorList>
    </citation>
    <scope>NUCLEOTIDE SEQUENCE [LARGE SCALE GENOMIC DNA]</scope>
    <source>
        <strain evidence="11">DOLJORAL78_50_517</strain>
    </source>
</reference>
<feature type="transmembrane region" description="Helical" evidence="9">
    <location>
        <begin position="235"/>
        <end position="255"/>
    </location>
</feature>
<keyword evidence="7 9" id="KW-1133">Transmembrane helix</keyword>
<evidence type="ECO:0000313" key="11">
    <source>
        <dbReference type="EMBL" id="PIE82806.1"/>
    </source>
</evidence>
<dbReference type="Proteomes" id="UP000229278">
    <property type="component" value="Unassembled WGS sequence"/>
</dbReference>
<gene>
    <name evidence="11" type="ORF">CSA09_05185</name>
</gene>
<dbReference type="InterPro" id="IPR047817">
    <property type="entry name" value="ABC2_TM_bact-type"/>
</dbReference>
<evidence type="ECO:0000256" key="1">
    <source>
        <dbReference type="ARBA" id="ARBA00004429"/>
    </source>
</evidence>
<dbReference type="PANTHER" id="PTHR30413:SF8">
    <property type="entry name" value="TRANSPORT PERMEASE PROTEIN"/>
    <property type="match status" value="1"/>
</dbReference>
<keyword evidence="8 9" id="KW-0472">Membrane</keyword>
<dbReference type="InterPro" id="IPR013525">
    <property type="entry name" value="ABC2_TM"/>
</dbReference>
<evidence type="ECO:0000256" key="8">
    <source>
        <dbReference type="ARBA" id="ARBA00023136"/>
    </source>
</evidence>
<dbReference type="PROSITE" id="PS51012">
    <property type="entry name" value="ABC_TM2"/>
    <property type="match status" value="1"/>
</dbReference>
<dbReference type="GO" id="GO:0005886">
    <property type="term" value="C:plasma membrane"/>
    <property type="evidence" value="ECO:0007669"/>
    <property type="project" value="UniProtKB-SubCell"/>
</dbReference>
<dbReference type="AlphaFoldDB" id="A0A2G6PE14"/>
<evidence type="ECO:0000256" key="7">
    <source>
        <dbReference type="ARBA" id="ARBA00022989"/>
    </source>
</evidence>
<evidence type="ECO:0000256" key="6">
    <source>
        <dbReference type="ARBA" id="ARBA00022692"/>
    </source>
</evidence>
<name>A0A2G6PE14_9GAMM</name>
<evidence type="ECO:0000313" key="12">
    <source>
        <dbReference type="Proteomes" id="UP000229278"/>
    </source>
</evidence>